<dbReference type="NCBIfam" id="NF041277">
    <property type="entry name" value="coba_remo_CbiR"/>
    <property type="match status" value="1"/>
</dbReference>
<gene>
    <name evidence="2" type="ORF">DSCA_62170</name>
</gene>
<reference evidence="2 3" key="1">
    <citation type="submission" date="2019-11" db="EMBL/GenBank/DDBJ databases">
        <title>Comparative genomics of hydrocarbon-degrading Desulfosarcina strains.</title>
        <authorList>
            <person name="Watanabe M."/>
            <person name="Kojima H."/>
            <person name="Fukui M."/>
        </authorList>
    </citation>
    <scope>NUCLEOTIDE SEQUENCE [LARGE SCALE GENOMIC DNA]</scope>
    <source>
        <strain evidence="2 3">PL12</strain>
    </source>
</reference>
<keyword evidence="3" id="KW-1185">Reference proteome</keyword>
<dbReference type="Gene3D" id="3.20.20.150">
    <property type="entry name" value="Divalent-metal-dependent TIM barrel enzymes"/>
    <property type="match status" value="1"/>
</dbReference>
<dbReference type="Pfam" id="PF01261">
    <property type="entry name" value="AP_endonuc_2"/>
    <property type="match status" value="1"/>
</dbReference>
<dbReference type="RefSeq" id="WP_155320005.1">
    <property type="nucleotide sequence ID" value="NZ_AP021874.1"/>
</dbReference>
<protein>
    <recommendedName>
        <fullName evidence="1">Xylose isomerase-like TIM barrel domain-containing protein</fullName>
    </recommendedName>
</protein>
<evidence type="ECO:0000259" key="1">
    <source>
        <dbReference type="Pfam" id="PF01261"/>
    </source>
</evidence>
<dbReference type="EMBL" id="AP021874">
    <property type="protein sequence ID" value="BBO72287.1"/>
    <property type="molecule type" value="Genomic_DNA"/>
</dbReference>
<sequence>MPSFPPLETVCKKRFPFSMACPSFVYPAGYTDNVRHLAPFVDEIELLFFESRFADSLPSRSMIRELAQLARNGGITYNVHLPTDIRVGHRDAGVRQTAVDVLTRTIDRCAPLDPTTFTLHLERDRSEPDDRRWQAHTAESLEAVLANGIPRRCISVENLGYDFELAAPVVEKLDLSVCMDLGHLMAHNKAITAFFDRWRDRITIFHLHGVDGARDHLPLDRLSTARMVRVLELLDRFCGVVSLEVFSFEALNASLSHLLDRWSGLTTEADHRA</sequence>
<dbReference type="OrthoDB" id="9792261at2"/>
<evidence type="ECO:0000313" key="2">
    <source>
        <dbReference type="EMBL" id="BBO72287.1"/>
    </source>
</evidence>
<accession>A0A5K7Z703</accession>
<organism evidence="2 3">
    <name type="scientific">Desulfosarcina alkanivorans</name>
    <dbReference type="NCBI Taxonomy" id="571177"/>
    <lineage>
        <taxon>Bacteria</taxon>
        <taxon>Pseudomonadati</taxon>
        <taxon>Thermodesulfobacteriota</taxon>
        <taxon>Desulfobacteria</taxon>
        <taxon>Desulfobacterales</taxon>
        <taxon>Desulfosarcinaceae</taxon>
        <taxon>Desulfosarcina</taxon>
    </lineage>
</organism>
<evidence type="ECO:0000313" key="3">
    <source>
        <dbReference type="Proteomes" id="UP000427906"/>
    </source>
</evidence>
<dbReference type="SUPFAM" id="SSF51658">
    <property type="entry name" value="Xylose isomerase-like"/>
    <property type="match status" value="1"/>
</dbReference>
<name>A0A5K7Z703_9BACT</name>
<dbReference type="InterPro" id="IPR013022">
    <property type="entry name" value="Xyl_isomerase-like_TIM-brl"/>
</dbReference>
<proteinExistence type="predicted"/>
<dbReference type="Proteomes" id="UP000427906">
    <property type="component" value="Chromosome"/>
</dbReference>
<dbReference type="AlphaFoldDB" id="A0A5K7Z703"/>
<dbReference type="InterPro" id="IPR036237">
    <property type="entry name" value="Xyl_isomerase-like_sf"/>
</dbReference>
<feature type="domain" description="Xylose isomerase-like TIM barrel" evidence="1">
    <location>
        <begin position="42"/>
        <end position="249"/>
    </location>
</feature>
<dbReference type="KEGG" id="dalk:DSCA_62170"/>